<evidence type="ECO:0000313" key="3">
    <source>
        <dbReference type="Proteomes" id="UP000237105"/>
    </source>
</evidence>
<evidence type="ECO:0000256" key="1">
    <source>
        <dbReference type="SAM" id="Phobius"/>
    </source>
</evidence>
<feature type="transmembrane region" description="Helical" evidence="1">
    <location>
        <begin position="70"/>
        <end position="89"/>
    </location>
</feature>
<keyword evidence="3" id="KW-1185">Reference proteome</keyword>
<keyword evidence="1" id="KW-0812">Transmembrane</keyword>
<keyword evidence="1" id="KW-1133">Transmembrane helix</keyword>
<comment type="caution">
    <text evidence="2">The sequence shown here is derived from an EMBL/GenBank/DDBJ whole genome shotgun (WGS) entry which is preliminary data.</text>
</comment>
<organism evidence="2 3">
    <name type="scientific">Parasponia andersonii</name>
    <name type="common">Sponia andersonii</name>
    <dbReference type="NCBI Taxonomy" id="3476"/>
    <lineage>
        <taxon>Eukaryota</taxon>
        <taxon>Viridiplantae</taxon>
        <taxon>Streptophyta</taxon>
        <taxon>Embryophyta</taxon>
        <taxon>Tracheophyta</taxon>
        <taxon>Spermatophyta</taxon>
        <taxon>Magnoliopsida</taxon>
        <taxon>eudicotyledons</taxon>
        <taxon>Gunneridae</taxon>
        <taxon>Pentapetalae</taxon>
        <taxon>rosids</taxon>
        <taxon>fabids</taxon>
        <taxon>Rosales</taxon>
        <taxon>Cannabaceae</taxon>
        <taxon>Parasponia</taxon>
    </lineage>
</organism>
<dbReference type="AlphaFoldDB" id="A0A2P5BH79"/>
<gene>
    <name evidence="2" type="ORF">PanWU01x14_239280</name>
</gene>
<reference evidence="3" key="1">
    <citation type="submission" date="2016-06" db="EMBL/GenBank/DDBJ databases">
        <title>Parallel loss of symbiosis genes in relatives of nitrogen-fixing non-legume Parasponia.</title>
        <authorList>
            <person name="Van Velzen R."/>
            <person name="Holmer R."/>
            <person name="Bu F."/>
            <person name="Rutten L."/>
            <person name="Van Zeijl A."/>
            <person name="Liu W."/>
            <person name="Santuari L."/>
            <person name="Cao Q."/>
            <person name="Sharma T."/>
            <person name="Shen D."/>
            <person name="Roswanjaya Y."/>
            <person name="Wardhani T."/>
            <person name="Kalhor M.S."/>
            <person name="Jansen J."/>
            <person name="Van den Hoogen J."/>
            <person name="Gungor B."/>
            <person name="Hartog M."/>
            <person name="Hontelez J."/>
            <person name="Verver J."/>
            <person name="Yang W.-C."/>
            <person name="Schijlen E."/>
            <person name="Repin R."/>
            <person name="Schilthuizen M."/>
            <person name="Schranz E."/>
            <person name="Heidstra R."/>
            <person name="Miyata K."/>
            <person name="Fedorova E."/>
            <person name="Kohlen W."/>
            <person name="Bisseling T."/>
            <person name="Smit S."/>
            <person name="Geurts R."/>
        </authorList>
    </citation>
    <scope>NUCLEOTIDE SEQUENCE [LARGE SCALE GENOMIC DNA]</scope>
    <source>
        <strain evidence="3">cv. WU1-14</strain>
    </source>
</reference>
<dbReference type="OrthoDB" id="10348195at2759"/>
<protein>
    <submittedName>
        <fullName evidence="2">Uncharacterized protein</fullName>
    </submittedName>
</protein>
<name>A0A2P5BH79_PARAD</name>
<accession>A0A2P5BH79</accession>
<dbReference type="EMBL" id="JXTB01000281">
    <property type="protein sequence ID" value="PON48140.1"/>
    <property type="molecule type" value="Genomic_DNA"/>
</dbReference>
<keyword evidence="1" id="KW-0472">Membrane</keyword>
<sequence>MKNGRVPKRTAGLAIKPFYLLKSLVRFKSLHGTIAENGKRVENGSYWIVFPDISLPSRSLGLTDEMHSSVAFGLVHICSIWFGLVWFGLSCRPCPWSGLSED</sequence>
<evidence type="ECO:0000313" key="2">
    <source>
        <dbReference type="EMBL" id="PON48140.1"/>
    </source>
</evidence>
<dbReference type="Proteomes" id="UP000237105">
    <property type="component" value="Unassembled WGS sequence"/>
</dbReference>
<proteinExistence type="predicted"/>